<evidence type="ECO:0000256" key="1">
    <source>
        <dbReference type="SAM" id="SignalP"/>
    </source>
</evidence>
<evidence type="ECO:0008006" key="4">
    <source>
        <dbReference type="Google" id="ProtNLM"/>
    </source>
</evidence>
<dbReference type="RefSeq" id="WP_261297645.1">
    <property type="nucleotide sequence ID" value="NZ_JAMTCD010000005.1"/>
</dbReference>
<dbReference type="AlphaFoldDB" id="A0A9X2WKS2"/>
<keyword evidence="3" id="KW-1185">Reference proteome</keyword>
<sequence length="557" mass="62676">MTKVCCTALSVALLLIPLSVSATVSNTVDSSQIKDDTDTTKAAGSDAPSRVKVSKIVIQSHPIFDESDPESFFIHRWANYLHINTTDATIIDNLSFEVGEEVSQRDLEEAQRLLRSESYIRDAKITVAQKAPDADAETDQTILVETWDNWSLLPTVSLSSSGGNTKYSFGVKEDNLLGLGINTRIKYQSDEDRTGYKFAFSAPVKVIKHAYVAADFYDNSDGQATSLAFYKPFYALNTQNMYVAAWSNDKRIDTLRQNGIDVNEFEHNLNYATLGYGWLLSKEADELTRFTFGITQDKHQFENIETYPQTDLPFDRDFIYPWAGFEYLQEDFTVLNNIHLIGNNEDFNLGWHHTIKLGLETNDIADGSNLGYHLNVLSSRGWQSDAHLFLLKLTGEADIATSQADFYNVSLASEYFYNITDKWTAFAKASIASSNNNYLDRTFALGDETGIRGYPNDYQHGDNQWTFTAELRNYPNINLYQLADLGWALFSDVGQAFGGTDEFNETNNPIGSIGIGARIYSSKSSYGNIAHIDIAKPFTSGQDVNDWEFRFQIKDHF</sequence>
<dbReference type="EMBL" id="JAMTCD010000005">
    <property type="protein sequence ID" value="MCT7941226.1"/>
    <property type="molecule type" value="Genomic_DNA"/>
</dbReference>
<evidence type="ECO:0000313" key="3">
    <source>
        <dbReference type="Proteomes" id="UP001155546"/>
    </source>
</evidence>
<proteinExistence type="predicted"/>
<dbReference type="Gene3D" id="2.40.160.50">
    <property type="entry name" value="membrane protein fhac: a member of the omp85/tpsb transporter family"/>
    <property type="match status" value="1"/>
</dbReference>
<evidence type="ECO:0000313" key="2">
    <source>
        <dbReference type="EMBL" id="MCT7941226.1"/>
    </source>
</evidence>
<keyword evidence="1" id="KW-0732">Signal</keyword>
<accession>A0A9X2WKS2</accession>
<name>A0A9X2WKS2_9GAMM</name>
<reference evidence="2" key="1">
    <citation type="journal article" date="2023" name="Int. J. Syst. Evol. Microbiol.">
        <title>&lt;i&gt;Shewanella septentrionalis&lt;/i&gt; sp. nov. and &lt;i&gt;Shewanella holmiensis&lt;/i&gt; sp. nov., isolated from Baltic Sea water and sediments.</title>
        <authorList>
            <person name="Martin-Rodriguez A.J."/>
            <person name="Thorell K."/>
            <person name="Joffre E."/>
            <person name="Jensie-Markopoulos S."/>
            <person name="Moore E.R.B."/>
            <person name="Sjoling A."/>
        </authorList>
    </citation>
    <scope>NUCLEOTIDE SEQUENCE</scope>
    <source>
        <strain evidence="2">SP1S2-7</strain>
    </source>
</reference>
<gene>
    <name evidence="2" type="ORF">NE535_05370</name>
</gene>
<organism evidence="2 3">
    <name type="scientific">Shewanella holmiensis</name>
    <dbReference type="NCBI Taxonomy" id="2952222"/>
    <lineage>
        <taxon>Bacteria</taxon>
        <taxon>Pseudomonadati</taxon>
        <taxon>Pseudomonadota</taxon>
        <taxon>Gammaproteobacteria</taxon>
        <taxon>Alteromonadales</taxon>
        <taxon>Shewanellaceae</taxon>
        <taxon>Shewanella</taxon>
    </lineage>
</organism>
<feature type="chain" id="PRO_5040869469" description="Haemolysin activator HlyB C-terminal domain-containing protein" evidence="1">
    <location>
        <begin position="23"/>
        <end position="557"/>
    </location>
</feature>
<comment type="caution">
    <text evidence="2">The sequence shown here is derived from an EMBL/GenBank/DDBJ whole genome shotgun (WGS) entry which is preliminary data.</text>
</comment>
<dbReference type="Proteomes" id="UP001155546">
    <property type="component" value="Unassembled WGS sequence"/>
</dbReference>
<feature type="signal peptide" evidence="1">
    <location>
        <begin position="1"/>
        <end position="22"/>
    </location>
</feature>
<protein>
    <recommendedName>
        <fullName evidence="4">Haemolysin activator HlyB C-terminal domain-containing protein</fullName>
    </recommendedName>
</protein>